<dbReference type="GO" id="GO:0016787">
    <property type="term" value="F:hydrolase activity"/>
    <property type="evidence" value="ECO:0007669"/>
    <property type="project" value="UniProtKB-KW"/>
</dbReference>
<organism evidence="3 4">
    <name type="scientific">Candidatus Corynebacterium gallistercoris</name>
    <dbReference type="NCBI Taxonomy" id="2838530"/>
    <lineage>
        <taxon>Bacteria</taxon>
        <taxon>Bacillati</taxon>
        <taxon>Actinomycetota</taxon>
        <taxon>Actinomycetes</taxon>
        <taxon>Mycobacteriales</taxon>
        <taxon>Corynebacteriaceae</taxon>
        <taxon>Corynebacterium</taxon>
    </lineage>
</organism>
<dbReference type="InterPro" id="IPR050300">
    <property type="entry name" value="GDXG_lipolytic_enzyme"/>
</dbReference>
<feature type="domain" description="Alpha/beta hydrolase fold-3" evidence="2">
    <location>
        <begin position="89"/>
        <end position="284"/>
    </location>
</feature>
<keyword evidence="1 3" id="KW-0378">Hydrolase</keyword>
<name>A0A9D1RWZ5_9CORY</name>
<dbReference type="Gene3D" id="3.40.50.1820">
    <property type="entry name" value="alpha/beta hydrolase"/>
    <property type="match status" value="1"/>
</dbReference>
<dbReference type="Pfam" id="PF07859">
    <property type="entry name" value="Abhydrolase_3"/>
    <property type="match status" value="1"/>
</dbReference>
<gene>
    <name evidence="3" type="ORF">H9867_01965</name>
</gene>
<dbReference type="PANTHER" id="PTHR48081">
    <property type="entry name" value="AB HYDROLASE SUPERFAMILY PROTEIN C4A8.06C"/>
    <property type="match status" value="1"/>
</dbReference>
<protein>
    <submittedName>
        <fullName evidence="3">Alpha/beta hydrolase</fullName>
    </submittedName>
</protein>
<reference evidence="3" key="2">
    <citation type="submission" date="2021-04" db="EMBL/GenBank/DDBJ databases">
        <authorList>
            <person name="Gilroy R."/>
        </authorList>
    </citation>
    <scope>NUCLEOTIDE SEQUENCE</scope>
    <source>
        <strain evidence="3">4376</strain>
    </source>
</reference>
<dbReference type="Proteomes" id="UP000824189">
    <property type="component" value="Unassembled WGS sequence"/>
</dbReference>
<reference evidence="3" key="1">
    <citation type="journal article" date="2021" name="PeerJ">
        <title>Extensive microbial diversity within the chicken gut microbiome revealed by metagenomics and culture.</title>
        <authorList>
            <person name="Gilroy R."/>
            <person name="Ravi A."/>
            <person name="Getino M."/>
            <person name="Pursley I."/>
            <person name="Horton D.L."/>
            <person name="Alikhan N.F."/>
            <person name="Baker D."/>
            <person name="Gharbi K."/>
            <person name="Hall N."/>
            <person name="Watson M."/>
            <person name="Adriaenssens E.M."/>
            <person name="Foster-Nyarko E."/>
            <person name="Jarju S."/>
            <person name="Secka A."/>
            <person name="Antonio M."/>
            <person name="Oren A."/>
            <person name="Chaudhuri R.R."/>
            <person name="La Ragione R."/>
            <person name="Hildebrand F."/>
            <person name="Pallen M.J."/>
        </authorList>
    </citation>
    <scope>NUCLEOTIDE SEQUENCE</scope>
    <source>
        <strain evidence="3">4376</strain>
    </source>
</reference>
<sequence>MSLSMRLLAVKRSASPFSYDKDSLDTPVPAEPPHALRQHFAVSTRRVGVAPKNSTVYSVAPMRFAHEGDPATASALEELPPAQAATKAVLYLHPGGFVKSIQAPHWDFIGYLAEADLRVDALLYPTLPEATLPEALAVVHEALAELIEDHGAENVTMIADSAGGALGLSVALQEPDLAPHRIIVNAPWLDFTLSNPLVTEYEKKDPMLRAEALRAVARDFVPEPEGSSVLATADDALSALTQAGVKCDIYCGSKDLSLPDAQALAQRWNAATLHETPGAIHMFHLTNTPEGKQARAQQRHIAAKA</sequence>
<comment type="caution">
    <text evidence="3">The sequence shown here is derived from an EMBL/GenBank/DDBJ whole genome shotgun (WGS) entry which is preliminary data.</text>
</comment>
<dbReference type="SUPFAM" id="SSF53474">
    <property type="entry name" value="alpha/beta-Hydrolases"/>
    <property type="match status" value="1"/>
</dbReference>
<dbReference type="PANTHER" id="PTHR48081:SF8">
    <property type="entry name" value="ALPHA_BETA HYDROLASE FOLD-3 DOMAIN-CONTAINING PROTEIN-RELATED"/>
    <property type="match status" value="1"/>
</dbReference>
<evidence type="ECO:0000313" key="3">
    <source>
        <dbReference type="EMBL" id="HIW95244.1"/>
    </source>
</evidence>
<evidence type="ECO:0000259" key="2">
    <source>
        <dbReference type="Pfam" id="PF07859"/>
    </source>
</evidence>
<evidence type="ECO:0000256" key="1">
    <source>
        <dbReference type="ARBA" id="ARBA00022801"/>
    </source>
</evidence>
<dbReference type="EMBL" id="DXFZ01000027">
    <property type="protein sequence ID" value="HIW95244.1"/>
    <property type="molecule type" value="Genomic_DNA"/>
</dbReference>
<proteinExistence type="predicted"/>
<dbReference type="InterPro" id="IPR013094">
    <property type="entry name" value="AB_hydrolase_3"/>
</dbReference>
<evidence type="ECO:0000313" key="4">
    <source>
        <dbReference type="Proteomes" id="UP000824189"/>
    </source>
</evidence>
<dbReference type="AlphaFoldDB" id="A0A9D1RWZ5"/>
<accession>A0A9D1RWZ5</accession>
<dbReference type="InterPro" id="IPR029058">
    <property type="entry name" value="AB_hydrolase_fold"/>
</dbReference>